<dbReference type="EMBL" id="JAGJWT010000009">
    <property type="protein sequence ID" value="MBS9341029.1"/>
    <property type="molecule type" value="Genomic_DNA"/>
</dbReference>
<feature type="transmembrane region" description="Helical" evidence="2">
    <location>
        <begin position="117"/>
        <end position="139"/>
    </location>
</feature>
<dbReference type="AlphaFoldDB" id="A0A9X1CZJ2"/>
<evidence type="ECO:0000313" key="3">
    <source>
        <dbReference type="EMBL" id="MBS9341029.1"/>
    </source>
</evidence>
<evidence type="ECO:0000313" key="4">
    <source>
        <dbReference type="Proteomes" id="UP000708805"/>
    </source>
</evidence>
<keyword evidence="2" id="KW-0812">Transmembrane</keyword>
<sequence length="359" mass="37642">MPLPFILGAAAVAAAAFGAKKGYDGYQTKGDADSIIKEAKKNYEDAKANFDKISEETTQKLDDLGSFQLQIGKDFNEFGTIAKKLLEKLGKAQQKDLKFSLPDKSRLDKIEMIELSAINYLGTMVGAGAVGAAAAYAVYGGVLAMGAASTGTAISALSGVAAYNAALAAIGGGSLAAGGLGMAGGTAILGGVVAAPVLAIAGWAYNAHAEKALENALKTSEEVKEAIEKMSAGNEHFFETQSYINKILASLTKIYAVFTDYFGKLKFCAEYLNEGGDLKNIEEDVSLAIGNGYQVSAILADIISTPLFKFKANAIGNVAINEENLPVMETDEHGFKVLNREGIDEVLNIADSDVEKFSS</sequence>
<comment type="caution">
    <text evidence="3">The sequence shown here is derived from an EMBL/GenBank/DDBJ whole genome shotgun (WGS) entry which is preliminary data.</text>
</comment>
<keyword evidence="2" id="KW-0472">Membrane</keyword>
<feature type="transmembrane region" description="Helical" evidence="2">
    <location>
        <begin position="151"/>
        <end position="170"/>
    </location>
</feature>
<protein>
    <recommendedName>
        <fullName evidence="5">Chemotaxis protein</fullName>
    </recommendedName>
</protein>
<organism evidence="3 4">
    <name type="scientific">Neisseria elongata subsp. nitroreducens</name>
    <dbReference type="NCBI Taxonomy" id="90367"/>
    <lineage>
        <taxon>Bacteria</taxon>
        <taxon>Pseudomonadati</taxon>
        <taxon>Pseudomonadota</taxon>
        <taxon>Betaproteobacteria</taxon>
        <taxon>Neisseriales</taxon>
        <taxon>Neisseriaceae</taxon>
        <taxon>Neisseria</taxon>
    </lineage>
</organism>
<evidence type="ECO:0000256" key="1">
    <source>
        <dbReference type="SAM" id="Coils"/>
    </source>
</evidence>
<gene>
    <name evidence="3" type="ORF">J8641_09510</name>
</gene>
<evidence type="ECO:0008006" key="5">
    <source>
        <dbReference type="Google" id="ProtNLM"/>
    </source>
</evidence>
<dbReference type="Proteomes" id="UP000708805">
    <property type="component" value="Unassembled WGS sequence"/>
</dbReference>
<feature type="coiled-coil region" evidence="1">
    <location>
        <begin position="29"/>
        <end position="56"/>
    </location>
</feature>
<reference evidence="3" key="1">
    <citation type="submission" date="2021-04" db="EMBL/GenBank/DDBJ databases">
        <title>Genomic characterization of endocarditis-associated Neisseria elongata subsp. nitroreducens.</title>
        <authorList>
            <person name="Schorner M."/>
            <person name="Passarelli-Araujo H."/>
            <person name="Scheffer M."/>
            <person name="Barazzetti F."/>
            <person name="Martins J."/>
            <person name="Machado H."/>
            <person name="Palmeiro J."/>
            <person name="Bazzo M."/>
        </authorList>
    </citation>
    <scope>NUCLEOTIDE SEQUENCE</scope>
    <source>
        <strain evidence="3">Nel_M001</strain>
    </source>
</reference>
<keyword evidence="2" id="KW-1133">Transmembrane helix</keyword>
<keyword evidence="1" id="KW-0175">Coiled coil</keyword>
<proteinExistence type="predicted"/>
<accession>A0A9X1CZJ2</accession>
<name>A0A9X1CZJ2_NEIEL</name>
<feature type="transmembrane region" description="Helical" evidence="2">
    <location>
        <begin position="182"/>
        <end position="205"/>
    </location>
</feature>
<evidence type="ECO:0000256" key="2">
    <source>
        <dbReference type="SAM" id="Phobius"/>
    </source>
</evidence>
<dbReference type="RefSeq" id="WP_214038183.1">
    <property type="nucleotide sequence ID" value="NZ_JAGJWT010000009.1"/>
</dbReference>